<reference evidence="2 3" key="1">
    <citation type="submission" date="2019-06" db="EMBL/GenBank/DDBJ databases">
        <title>Sequencing the genomes of 1000 actinobacteria strains.</title>
        <authorList>
            <person name="Klenk H.-P."/>
        </authorList>
    </citation>
    <scope>NUCLEOTIDE SEQUENCE [LARGE SCALE GENOMIC DNA]</scope>
    <source>
        <strain evidence="2 3">DSM 18935</strain>
    </source>
</reference>
<evidence type="ECO:0000259" key="1">
    <source>
        <dbReference type="PROSITE" id="PS50093"/>
    </source>
</evidence>
<gene>
    <name evidence="2" type="ORF">FB557_2301</name>
</gene>
<evidence type="ECO:0000313" key="3">
    <source>
        <dbReference type="Proteomes" id="UP000315628"/>
    </source>
</evidence>
<evidence type="ECO:0000313" key="2">
    <source>
        <dbReference type="EMBL" id="TWD13671.1"/>
    </source>
</evidence>
<organism evidence="2 3">
    <name type="scientific">Marihabitans asiaticum</name>
    <dbReference type="NCBI Taxonomy" id="415218"/>
    <lineage>
        <taxon>Bacteria</taxon>
        <taxon>Bacillati</taxon>
        <taxon>Actinomycetota</taxon>
        <taxon>Actinomycetes</taxon>
        <taxon>Micrococcales</taxon>
        <taxon>Intrasporangiaceae</taxon>
        <taxon>Marihabitans</taxon>
    </lineage>
</organism>
<name>A0A560W7T9_9MICO</name>
<feature type="domain" description="PKD" evidence="1">
    <location>
        <begin position="73"/>
        <end position="118"/>
    </location>
</feature>
<protein>
    <recommendedName>
        <fullName evidence="1">PKD domain-containing protein</fullName>
    </recommendedName>
</protein>
<dbReference type="EMBL" id="VIUW01000004">
    <property type="protein sequence ID" value="TWD13671.1"/>
    <property type="molecule type" value="Genomic_DNA"/>
</dbReference>
<dbReference type="OrthoDB" id="5192284at2"/>
<dbReference type="RefSeq" id="WP_144857751.1">
    <property type="nucleotide sequence ID" value="NZ_BAAAYT010000002.1"/>
</dbReference>
<dbReference type="Proteomes" id="UP000315628">
    <property type="component" value="Unassembled WGS sequence"/>
</dbReference>
<keyword evidence="3" id="KW-1185">Reference proteome</keyword>
<dbReference type="AlphaFoldDB" id="A0A560W7T9"/>
<proteinExistence type="predicted"/>
<dbReference type="PROSITE" id="PS50093">
    <property type="entry name" value="PKD"/>
    <property type="match status" value="1"/>
</dbReference>
<sequence length="160" mass="17782">MVTPPTPTFGQVQQAFRELPFAQPKVLVDPPGYKTLIRLPTYFRAEWPSKGLGPGDVSEPVQLLSWSVEFRVDSAGYWYDYGDGESSKWVASAGGEYPDGDVIHSYEDIGTYDIKVDAKLAGEFRVNGGAWQDINTVADLQDEPVAELEVLQARNRLVQE</sequence>
<comment type="caution">
    <text evidence="2">The sequence shown here is derived from an EMBL/GenBank/DDBJ whole genome shotgun (WGS) entry which is preliminary data.</text>
</comment>
<dbReference type="InterPro" id="IPR000601">
    <property type="entry name" value="PKD_dom"/>
</dbReference>
<accession>A0A560W7T9</accession>